<dbReference type="InterPro" id="IPR007110">
    <property type="entry name" value="Ig-like_dom"/>
</dbReference>
<proteinExistence type="predicted"/>
<reference evidence="3" key="1">
    <citation type="submission" date="2023-07" db="EMBL/GenBank/DDBJ databases">
        <title>Chromosome-level genome assembly of Artemia franciscana.</title>
        <authorList>
            <person name="Jo E."/>
        </authorList>
    </citation>
    <scope>NUCLEOTIDE SEQUENCE</scope>
    <source>
        <tissue evidence="3">Whole body</tissue>
    </source>
</reference>
<evidence type="ECO:0000313" key="3">
    <source>
        <dbReference type="EMBL" id="KAK2722676.1"/>
    </source>
</evidence>
<dbReference type="InterPro" id="IPR003599">
    <property type="entry name" value="Ig_sub"/>
</dbReference>
<evidence type="ECO:0000259" key="2">
    <source>
        <dbReference type="PROSITE" id="PS50835"/>
    </source>
</evidence>
<dbReference type="SUPFAM" id="SSF48726">
    <property type="entry name" value="Immunoglobulin"/>
    <property type="match status" value="2"/>
</dbReference>
<dbReference type="InterPro" id="IPR013106">
    <property type="entry name" value="Ig_V-set"/>
</dbReference>
<feature type="chain" id="PRO_5041711182" description="Ig-like domain-containing protein" evidence="1">
    <location>
        <begin position="31"/>
        <end position="287"/>
    </location>
</feature>
<dbReference type="InterPro" id="IPR036179">
    <property type="entry name" value="Ig-like_dom_sf"/>
</dbReference>
<feature type="signal peptide" evidence="1">
    <location>
        <begin position="1"/>
        <end position="30"/>
    </location>
</feature>
<dbReference type="Proteomes" id="UP001187531">
    <property type="component" value="Unassembled WGS sequence"/>
</dbReference>
<comment type="caution">
    <text evidence="3">The sequence shown here is derived from an EMBL/GenBank/DDBJ whole genome shotgun (WGS) entry which is preliminary data.</text>
</comment>
<dbReference type="AlphaFoldDB" id="A0AA88I9X3"/>
<dbReference type="SMART" id="SM00408">
    <property type="entry name" value="IGc2"/>
    <property type="match status" value="2"/>
</dbReference>
<evidence type="ECO:0000313" key="4">
    <source>
        <dbReference type="Proteomes" id="UP001187531"/>
    </source>
</evidence>
<dbReference type="CDD" id="cd00096">
    <property type="entry name" value="Ig"/>
    <property type="match status" value="1"/>
</dbReference>
<keyword evidence="4" id="KW-1185">Reference proteome</keyword>
<keyword evidence="1" id="KW-0732">Signal</keyword>
<dbReference type="Gene3D" id="2.60.40.10">
    <property type="entry name" value="Immunoglobulins"/>
    <property type="match status" value="2"/>
</dbReference>
<evidence type="ECO:0000256" key="1">
    <source>
        <dbReference type="SAM" id="SignalP"/>
    </source>
</evidence>
<accession>A0AA88I9X3</accession>
<dbReference type="PANTHER" id="PTHR23279:SF45">
    <property type="entry name" value="DEFECTIVE PROBOSCIS EXTENSION RESPONSE 12, ISOFORM C"/>
    <property type="match status" value="1"/>
</dbReference>
<dbReference type="Pfam" id="PF07686">
    <property type="entry name" value="V-set"/>
    <property type="match status" value="1"/>
</dbReference>
<dbReference type="InterPro" id="IPR013783">
    <property type="entry name" value="Ig-like_fold"/>
</dbReference>
<organism evidence="3 4">
    <name type="scientific">Artemia franciscana</name>
    <name type="common">Brine shrimp</name>
    <name type="synonym">Artemia sanfranciscana</name>
    <dbReference type="NCBI Taxonomy" id="6661"/>
    <lineage>
        <taxon>Eukaryota</taxon>
        <taxon>Metazoa</taxon>
        <taxon>Ecdysozoa</taxon>
        <taxon>Arthropoda</taxon>
        <taxon>Crustacea</taxon>
        <taxon>Branchiopoda</taxon>
        <taxon>Anostraca</taxon>
        <taxon>Artemiidae</taxon>
        <taxon>Artemia</taxon>
    </lineage>
</organism>
<feature type="domain" description="Ig-like" evidence="2">
    <location>
        <begin position="126"/>
        <end position="242"/>
    </location>
</feature>
<dbReference type="PANTHER" id="PTHR23279">
    <property type="entry name" value="DEFECTIVE PROBOSCIS EXTENSION RESPONSE DPR -RELATED"/>
    <property type="match status" value="1"/>
</dbReference>
<dbReference type="InterPro" id="IPR037448">
    <property type="entry name" value="Zig-8"/>
</dbReference>
<sequence length="287" mass="31986">MNQISQQKTTKEKFVLGLLVFCQVFAGTSGELQIGSSNVDEPITMIDTVNSDSRVIAQLGTTGFLKCSVINLRDEEVSWVRRRDFHILTSGRQVFTPDNRISVRHSDDLNDWILTISFMQKRDEGPYVCQVPTERGLLKHEINLTLTESEAFILGGRDFHVEKGTTISLVCIVEKSLIPPEYVFWYHNERLLNFGSQRGGITVETEVSDTRTHSKLKVRLATESDSGNYTCKAANSQPASIYVHISGGDTAAAISGKNAASYPSCKYHAVLLLLLLLVSRFKRTPIS</sequence>
<gene>
    <name evidence="3" type="ORF">QYM36_003008</name>
</gene>
<dbReference type="GO" id="GO:0032589">
    <property type="term" value="C:neuron projection membrane"/>
    <property type="evidence" value="ECO:0007669"/>
    <property type="project" value="TreeGrafter"/>
</dbReference>
<dbReference type="PROSITE" id="PS50835">
    <property type="entry name" value="IG_LIKE"/>
    <property type="match status" value="1"/>
</dbReference>
<dbReference type="EMBL" id="JAVRJZ010000005">
    <property type="protein sequence ID" value="KAK2722676.1"/>
    <property type="molecule type" value="Genomic_DNA"/>
</dbReference>
<dbReference type="SMART" id="SM00409">
    <property type="entry name" value="IG"/>
    <property type="match status" value="2"/>
</dbReference>
<dbReference type="InterPro" id="IPR003598">
    <property type="entry name" value="Ig_sub2"/>
</dbReference>
<protein>
    <recommendedName>
        <fullName evidence="2">Ig-like domain-containing protein</fullName>
    </recommendedName>
</protein>
<dbReference type="Pfam" id="PF13927">
    <property type="entry name" value="Ig_3"/>
    <property type="match status" value="1"/>
</dbReference>
<dbReference type="GO" id="GO:0050808">
    <property type="term" value="P:synapse organization"/>
    <property type="evidence" value="ECO:0007669"/>
    <property type="project" value="TreeGrafter"/>
</dbReference>
<name>A0AA88I9X3_ARTSF</name>